<reference evidence="2 3" key="1">
    <citation type="journal article" date="2019" name="Plant Biotechnol. J.">
        <title>The red bayberry genome and genetic basis of sex determination.</title>
        <authorList>
            <person name="Jia H.M."/>
            <person name="Jia H.J."/>
            <person name="Cai Q.L."/>
            <person name="Wang Y."/>
            <person name="Zhao H.B."/>
            <person name="Yang W.F."/>
            <person name="Wang G.Y."/>
            <person name="Li Y.H."/>
            <person name="Zhan D.L."/>
            <person name="Shen Y.T."/>
            <person name="Niu Q.F."/>
            <person name="Chang L."/>
            <person name="Qiu J."/>
            <person name="Zhao L."/>
            <person name="Xie H.B."/>
            <person name="Fu W.Y."/>
            <person name="Jin J."/>
            <person name="Li X.W."/>
            <person name="Jiao Y."/>
            <person name="Zhou C.C."/>
            <person name="Tu T."/>
            <person name="Chai C.Y."/>
            <person name="Gao J.L."/>
            <person name="Fan L.J."/>
            <person name="van de Weg E."/>
            <person name="Wang J.Y."/>
            <person name="Gao Z.S."/>
        </authorList>
    </citation>
    <scope>NUCLEOTIDE SEQUENCE [LARGE SCALE GENOMIC DNA]</scope>
    <source>
        <tissue evidence="2">Leaves</tissue>
    </source>
</reference>
<protein>
    <submittedName>
        <fullName evidence="2">Guanine nucleotide-binding protein subunit gamma 3</fullName>
    </submittedName>
</protein>
<dbReference type="EMBL" id="RXIC02000021">
    <property type="protein sequence ID" value="KAB1218342.1"/>
    <property type="molecule type" value="Genomic_DNA"/>
</dbReference>
<comment type="caution">
    <text evidence="2">The sequence shown here is derived from an EMBL/GenBank/DDBJ whole genome shotgun (WGS) entry which is preliminary data.</text>
</comment>
<organism evidence="2 3">
    <name type="scientific">Morella rubra</name>
    <name type="common">Chinese bayberry</name>
    <dbReference type="NCBI Taxonomy" id="262757"/>
    <lineage>
        <taxon>Eukaryota</taxon>
        <taxon>Viridiplantae</taxon>
        <taxon>Streptophyta</taxon>
        <taxon>Embryophyta</taxon>
        <taxon>Tracheophyta</taxon>
        <taxon>Spermatophyta</taxon>
        <taxon>Magnoliopsida</taxon>
        <taxon>eudicotyledons</taxon>
        <taxon>Gunneridae</taxon>
        <taxon>Pentapetalae</taxon>
        <taxon>rosids</taxon>
        <taxon>fabids</taxon>
        <taxon>Fagales</taxon>
        <taxon>Myricaceae</taxon>
        <taxon>Morella</taxon>
    </lineage>
</organism>
<proteinExistence type="predicted"/>
<name>A0A6A1VZF7_9ROSI</name>
<dbReference type="Proteomes" id="UP000516437">
    <property type="component" value="Chromosome 3"/>
</dbReference>
<evidence type="ECO:0000256" key="1">
    <source>
        <dbReference type="SAM" id="MobiDB-lite"/>
    </source>
</evidence>
<dbReference type="OrthoDB" id="1936517at2759"/>
<dbReference type="PANTHER" id="PTHR32378:SF14">
    <property type="match status" value="1"/>
</dbReference>
<gene>
    <name evidence="2" type="ORF">CJ030_MR3G026222</name>
</gene>
<feature type="compositionally biased region" description="Low complexity" evidence="1">
    <location>
        <begin position="1"/>
        <end position="19"/>
    </location>
</feature>
<dbReference type="PANTHER" id="PTHR32378">
    <property type="entry name" value="GUANINE NUCLEOTIDE-BINDING PROTEIN SUBUNIT GAMMA 3"/>
    <property type="match status" value="1"/>
</dbReference>
<evidence type="ECO:0000313" key="3">
    <source>
        <dbReference type="Proteomes" id="UP000516437"/>
    </source>
</evidence>
<evidence type="ECO:0000313" key="2">
    <source>
        <dbReference type="EMBL" id="KAB1218342.1"/>
    </source>
</evidence>
<feature type="region of interest" description="Disordered" evidence="1">
    <location>
        <begin position="1"/>
        <end position="38"/>
    </location>
</feature>
<dbReference type="AlphaFoldDB" id="A0A6A1VZF7"/>
<dbReference type="InterPro" id="IPR055305">
    <property type="entry name" value="GG3-like"/>
</dbReference>
<keyword evidence="3" id="KW-1185">Reference proteome</keyword>
<sequence>MEGRSHSSSSSSGSSLGNSPELRPKCPKSPPPGALDLYGKRRQTLKVQVLEREIGLLQLSKLCKQEELKLLEDLEPASGCCKENVNLNLGELLDRLVRPDTCFYQHPTPFVIALKGLVTEADLMQVMGTTG</sequence>
<accession>A0A6A1VZF7</accession>